<dbReference type="PROSITE" id="PS50089">
    <property type="entry name" value="ZF_RING_2"/>
    <property type="match status" value="1"/>
</dbReference>
<organism evidence="4 5">
    <name type="scientific">Symbiodinium pilosum</name>
    <name type="common">Dinoflagellate</name>
    <dbReference type="NCBI Taxonomy" id="2952"/>
    <lineage>
        <taxon>Eukaryota</taxon>
        <taxon>Sar</taxon>
        <taxon>Alveolata</taxon>
        <taxon>Dinophyceae</taxon>
        <taxon>Suessiales</taxon>
        <taxon>Symbiodiniaceae</taxon>
        <taxon>Symbiodinium</taxon>
    </lineage>
</organism>
<protein>
    <recommendedName>
        <fullName evidence="3">RING-type domain-containing protein</fullName>
    </recommendedName>
</protein>
<evidence type="ECO:0000313" key="5">
    <source>
        <dbReference type="Proteomes" id="UP000649617"/>
    </source>
</evidence>
<evidence type="ECO:0000256" key="1">
    <source>
        <dbReference type="PROSITE-ProRule" id="PRU00175"/>
    </source>
</evidence>
<comment type="caution">
    <text evidence="4">The sequence shown here is derived from an EMBL/GenBank/DDBJ whole genome shotgun (WGS) entry which is preliminary data.</text>
</comment>
<dbReference type="InterPro" id="IPR013083">
    <property type="entry name" value="Znf_RING/FYVE/PHD"/>
</dbReference>
<feature type="region of interest" description="Disordered" evidence="2">
    <location>
        <begin position="42"/>
        <end position="83"/>
    </location>
</feature>
<evidence type="ECO:0000256" key="2">
    <source>
        <dbReference type="SAM" id="MobiDB-lite"/>
    </source>
</evidence>
<gene>
    <name evidence="4" type="ORF">SPIL2461_LOCUS14928</name>
</gene>
<dbReference type="OrthoDB" id="10461480at2759"/>
<keyword evidence="1" id="KW-0479">Metal-binding</keyword>
<evidence type="ECO:0000313" key="4">
    <source>
        <dbReference type="EMBL" id="CAE7559128.1"/>
    </source>
</evidence>
<dbReference type="Gene3D" id="3.30.40.10">
    <property type="entry name" value="Zinc/RING finger domain, C3HC4 (zinc finger)"/>
    <property type="match status" value="1"/>
</dbReference>
<name>A0A812U8F1_SYMPI</name>
<keyword evidence="1" id="KW-0862">Zinc</keyword>
<reference evidence="4" key="1">
    <citation type="submission" date="2021-02" db="EMBL/GenBank/DDBJ databases">
        <authorList>
            <person name="Dougan E. K."/>
            <person name="Rhodes N."/>
            <person name="Thang M."/>
            <person name="Chan C."/>
        </authorList>
    </citation>
    <scope>NUCLEOTIDE SEQUENCE</scope>
</reference>
<evidence type="ECO:0000259" key="3">
    <source>
        <dbReference type="PROSITE" id="PS50089"/>
    </source>
</evidence>
<dbReference type="EMBL" id="CAJNIZ010035358">
    <property type="protein sequence ID" value="CAE7559128.1"/>
    <property type="molecule type" value="Genomic_DNA"/>
</dbReference>
<dbReference type="AlphaFoldDB" id="A0A812U8F1"/>
<dbReference type="SUPFAM" id="SSF57850">
    <property type="entry name" value="RING/U-box"/>
    <property type="match status" value="1"/>
</dbReference>
<proteinExistence type="predicted"/>
<accession>A0A812U8F1</accession>
<sequence length="173" mass="18854">ALQTLSEHHRTTFQHVATLTSDMLRVCSQSRSPALGDLLSSRTKGHEVANGHAQSTSLPSLPSEARPAPEPEKASPCAGSNEEEVGDLPWFQAMKANLEEFGDVEVFLDQQPQECMSCCQPIEAAYRARPRKCNHVFHVECLLHCWSEGVCPVCGVSFAPEATPAKAPRGAWT</sequence>
<keyword evidence="1" id="KW-0863">Zinc-finger</keyword>
<feature type="non-terminal residue" evidence="4">
    <location>
        <position position="173"/>
    </location>
</feature>
<dbReference type="Proteomes" id="UP000649617">
    <property type="component" value="Unassembled WGS sequence"/>
</dbReference>
<dbReference type="CDD" id="cd16448">
    <property type="entry name" value="RING-H2"/>
    <property type="match status" value="1"/>
</dbReference>
<dbReference type="GO" id="GO:0008270">
    <property type="term" value="F:zinc ion binding"/>
    <property type="evidence" value="ECO:0007669"/>
    <property type="project" value="UniProtKB-KW"/>
</dbReference>
<dbReference type="InterPro" id="IPR001841">
    <property type="entry name" value="Znf_RING"/>
</dbReference>
<feature type="domain" description="RING-type" evidence="3">
    <location>
        <begin position="115"/>
        <end position="154"/>
    </location>
</feature>
<keyword evidence="5" id="KW-1185">Reference proteome</keyword>